<organism evidence="2 3">
    <name type="scientific">Rhodococcus erythropolis</name>
    <name type="common">Arthrobacter picolinophilus</name>
    <dbReference type="NCBI Taxonomy" id="1833"/>
    <lineage>
        <taxon>Bacteria</taxon>
        <taxon>Bacillati</taxon>
        <taxon>Actinomycetota</taxon>
        <taxon>Actinomycetes</taxon>
        <taxon>Mycobacteriales</taxon>
        <taxon>Nocardiaceae</taxon>
        <taxon>Rhodococcus</taxon>
        <taxon>Rhodococcus erythropolis group</taxon>
    </lineage>
</organism>
<gene>
    <name evidence="2" type="ORF">G9444_3379</name>
</gene>
<evidence type="ECO:0000313" key="3">
    <source>
        <dbReference type="Proteomes" id="UP000502345"/>
    </source>
</evidence>
<evidence type="ECO:0000256" key="1">
    <source>
        <dbReference type="SAM" id="MobiDB-lite"/>
    </source>
</evidence>
<feature type="region of interest" description="Disordered" evidence="1">
    <location>
        <begin position="183"/>
        <end position="205"/>
    </location>
</feature>
<evidence type="ECO:0000313" key="2">
    <source>
        <dbReference type="EMBL" id="QIP40623.1"/>
    </source>
</evidence>
<dbReference type="Proteomes" id="UP000502345">
    <property type="component" value="Chromosome"/>
</dbReference>
<dbReference type="AlphaFoldDB" id="A0A6G9CUB6"/>
<name>A0A6G9CUB6_RHOER</name>
<accession>A0A6G9CUB6</accession>
<proteinExistence type="predicted"/>
<sequence>MRIDPTFATNAMNRIALANARSSAIAVEMVGEEFSESSARSSAMIKEKTNVARNMPIDHRITRCCASIGTTRTEICDAPNCIARVMAVNTRPVRVIIPPAMTLSSVAVAPASTPSEMVPTSPSLTRSPSIPTRMFAVTTDRTTRITGRRQTGTVRSRRRVRRQRILSESRRDNPTFDVGVVVSTTGSGGGGGGAEPKLPDTVSCT</sequence>
<dbReference type="EMBL" id="CP050124">
    <property type="protein sequence ID" value="QIP40623.1"/>
    <property type="molecule type" value="Genomic_DNA"/>
</dbReference>
<reference evidence="2 3" key="1">
    <citation type="submission" date="2020-03" db="EMBL/GenBank/DDBJ databases">
        <title>Screen low temperature-resistant strains for efficient degradation of petroleum hydrocarbons under the low temperature.</title>
        <authorList>
            <person name="Wang Y."/>
            <person name="Chen J."/>
        </authorList>
    </citation>
    <scope>NUCLEOTIDE SEQUENCE [LARGE SCALE GENOMIC DNA]</scope>
    <source>
        <strain evidence="2 3">KB1</strain>
    </source>
</reference>
<protein>
    <submittedName>
        <fullName evidence="2">Uncharacterized protein</fullName>
    </submittedName>
</protein>